<comment type="caution">
    <text evidence="3">The sequence shown here is derived from an EMBL/GenBank/DDBJ whole genome shotgun (WGS) entry which is preliminary data.</text>
</comment>
<evidence type="ECO:0000256" key="2">
    <source>
        <dbReference type="ARBA" id="ARBA00023043"/>
    </source>
</evidence>
<dbReference type="InterPro" id="IPR036770">
    <property type="entry name" value="Ankyrin_rpt-contain_sf"/>
</dbReference>
<evidence type="ECO:0000313" key="4">
    <source>
        <dbReference type="Proteomes" id="UP000601435"/>
    </source>
</evidence>
<dbReference type="PANTHER" id="PTHR24203:SF45">
    <property type="entry name" value="ANKYRIN REPEAT DOMAIN 6"/>
    <property type="match status" value="1"/>
</dbReference>
<dbReference type="OrthoDB" id="207120at2759"/>
<accession>A0A812VB01</accession>
<sequence length="201" mass="21412">MASWGAWGGRRGGKFVNGRAAGASPRCVRLILTTEEGRLCMHSADRDGGTPIAIASATGALDALEELLRCPEGLRQVRDPPPELQDFLPFAAAAFRGHVDCMQMLLDARAMPELRAKSTGRSAMDFAVIGQELPTAELLANQLLPGAGTTAIFATALTWAVHTGVPGMIRLLAQRCPEALQSQDFIHLVLMHGPSSRAEVT</sequence>
<keyword evidence="2" id="KW-0040">ANK repeat</keyword>
<dbReference type="PANTHER" id="PTHR24203">
    <property type="entry name" value="ANKYRIN REPEAT FAMILY PROTEIN"/>
    <property type="match status" value="1"/>
</dbReference>
<evidence type="ECO:0000313" key="3">
    <source>
        <dbReference type="EMBL" id="CAE7629282.1"/>
    </source>
</evidence>
<protein>
    <submittedName>
        <fullName evidence="3">EXOSC10 protein</fullName>
    </submittedName>
</protein>
<gene>
    <name evidence="3" type="primary">EXOSC10</name>
    <name evidence="3" type="ORF">SNEC2469_LOCUS17728</name>
</gene>
<dbReference type="InterPro" id="IPR002110">
    <property type="entry name" value="Ankyrin_rpt"/>
</dbReference>
<keyword evidence="1" id="KW-0677">Repeat</keyword>
<dbReference type="Gene3D" id="1.25.40.20">
    <property type="entry name" value="Ankyrin repeat-containing domain"/>
    <property type="match status" value="1"/>
</dbReference>
<keyword evidence="4" id="KW-1185">Reference proteome</keyword>
<dbReference type="Proteomes" id="UP000601435">
    <property type="component" value="Unassembled WGS sequence"/>
</dbReference>
<reference evidence="3" key="1">
    <citation type="submission" date="2021-02" db="EMBL/GenBank/DDBJ databases">
        <authorList>
            <person name="Dougan E. K."/>
            <person name="Rhodes N."/>
            <person name="Thang M."/>
            <person name="Chan C."/>
        </authorList>
    </citation>
    <scope>NUCLEOTIDE SEQUENCE</scope>
</reference>
<evidence type="ECO:0000256" key="1">
    <source>
        <dbReference type="ARBA" id="ARBA00022737"/>
    </source>
</evidence>
<name>A0A812VB01_9DINO</name>
<dbReference type="SUPFAM" id="SSF48403">
    <property type="entry name" value="Ankyrin repeat"/>
    <property type="match status" value="1"/>
</dbReference>
<proteinExistence type="predicted"/>
<organism evidence="3 4">
    <name type="scientific">Symbiodinium necroappetens</name>
    <dbReference type="NCBI Taxonomy" id="1628268"/>
    <lineage>
        <taxon>Eukaryota</taxon>
        <taxon>Sar</taxon>
        <taxon>Alveolata</taxon>
        <taxon>Dinophyceae</taxon>
        <taxon>Suessiales</taxon>
        <taxon>Symbiodiniaceae</taxon>
        <taxon>Symbiodinium</taxon>
    </lineage>
</organism>
<dbReference type="SMART" id="SM00248">
    <property type="entry name" value="ANK"/>
    <property type="match status" value="3"/>
</dbReference>
<dbReference type="AlphaFoldDB" id="A0A812VB01"/>
<dbReference type="EMBL" id="CAJNJA010029487">
    <property type="protein sequence ID" value="CAE7629282.1"/>
    <property type="molecule type" value="Genomic_DNA"/>
</dbReference>